<evidence type="ECO:0000313" key="8">
    <source>
        <dbReference type="Proteomes" id="UP000070483"/>
    </source>
</evidence>
<dbReference type="InterPro" id="IPR024757">
    <property type="entry name" value="FtsZ_C"/>
</dbReference>
<feature type="domain" description="Tubulin/FtsZ 2-layer sandwich" evidence="6">
    <location>
        <begin position="212"/>
        <end position="321"/>
    </location>
</feature>
<dbReference type="InterPro" id="IPR000158">
    <property type="entry name" value="Cell_div_FtsZ"/>
</dbReference>
<keyword evidence="7" id="KW-0131">Cell cycle</keyword>
<keyword evidence="2" id="KW-0547">Nucleotide-binding</keyword>
<proteinExistence type="inferred from homology"/>
<dbReference type="PATRIC" id="fig|157687.3.peg.2026"/>
<dbReference type="SUPFAM" id="SSF55307">
    <property type="entry name" value="Tubulin C-terminal domain-like"/>
    <property type="match status" value="1"/>
</dbReference>
<organism evidence="7 8">
    <name type="scientific">Leptotrichia wadei</name>
    <dbReference type="NCBI Taxonomy" id="157687"/>
    <lineage>
        <taxon>Bacteria</taxon>
        <taxon>Fusobacteriati</taxon>
        <taxon>Fusobacteriota</taxon>
        <taxon>Fusobacteriia</taxon>
        <taxon>Fusobacteriales</taxon>
        <taxon>Leptotrichiaceae</taxon>
        <taxon>Leptotrichia</taxon>
    </lineage>
</organism>
<dbReference type="SUPFAM" id="SSF52490">
    <property type="entry name" value="Tubulin nucleotide-binding domain-like"/>
    <property type="match status" value="1"/>
</dbReference>
<dbReference type="PANTHER" id="PTHR30314:SF3">
    <property type="entry name" value="MITOCHONDRIAL DIVISION PROTEIN FSZA"/>
    <property type="match status" value="1"/>
</dbReference>
<feature type="transmembrane region" description="Helical" evidence="4">
    <location>
        <begin position="103"/>
        <end position="123"/>
    </location>
</feature>
<dbReference type="GO" id="GO:0032153">
    <property type="term" value="C:cell division site"/>
    <property type="evidence" value="ECO:0007669"/>
    <property type="project" value="TreeGrafter"/>
</dbReference>
<dbReference type="GO" id="GO:0005737">
    <property type="term" value="C:cytoplasm"/>
    <property type="evidence" value="ECO:0007669"/>
    <property type="project" value="TreeGrafter"/>
</dbReference>
<dbReference type="EMBL" id="LSDD01000155">
    <property type="protein sequence ID" value="KXB60444.1"/>
    <property type="molecule type" value="Genomic_DNA"/>
</dbReference>
<dbReference type="SMART" id="SM00864">
    <property type="entry name" value="Tubulin"/>
    <property type="match status" value="1"/>
</dbReference>
<dbReference type="InterPro" id="IPR045061">
    <property type="entry name" value="FtsZ/CetZ"/>
</dbReference>
<evidence type="ECO:0000256" key="3">
    <source>
        <dbReference type="ARBA" id="ARBA00023134"/>
    </source>
</evidence>
<dbReference type="InterPro" id="IPR008280">
    <property type="entry name" value="Tub_FtsZ_C"/>
</dbReference>
<protein>
    <submittedName>
        <fullName evidence="7">Putative cell division protein FtsZ</fullName>
    </submittedName>
</protein>
<keyword evidence="4" id="KW-0472">Membrane</keyword>
<feature type="domain" description="Tubulin/FtsZ GTPase" evidence="5">
    <location>
        <begin position="23"/>
        <end position="210"/>
    </location>
</feature>
<keyword evidence="8" id="KW-1185">Reference proteome</keyword>
<evidence type="ECO:0000259" key="5">
    <source>
        <dbReference type="SMART" id="SM00864"/>
    </source>
</evidence>
<dbReference type="Proteomes" id="UP000070483">
    <property type="component" value="Unassembled WGS sequence"/>
</dbReference>
<dbReference type="CDD" id="cd02201">
    <property type="entry name" value="FtsZ_type1"/>
    <property type="match status" value="1"/>
</dbReference>
<keyword evidence="4" id="KW-0812">Transmembrane</keyword>
<keyword evidence="3" id="KW-0342">GTP-binding</keyword>
<comment type="caution">
    <text evidence="7">The sequence shown here is derived from an EMBL/GenBank/DDBJ whole genome shotgun (WGS) entry which is preliminary data.</text>
</comment>
<dbReference type="Pfam" id="PF12327">
    <property type="entry name" value="FtsZ_C"/>
    <property type="match status" value="1"/>
</dbReference>
<evidence type="ECO:0000259" key="6">
    <source>
        <dbReference type="SMART" id="SM00865"/>
    </source>
</evidence>
<accession>A0A133ZYD4</accession>
<evidence type="ECO:0000313" key="7">
    <source>
        <dbReference type="EMBL" id="KXB60444.1"/>
    </source>
</evidence>
<dbReference type="GO" id="GO:0051301">
    <property type="term" value="P:cell division"/>
    <property type="evidence" value="ECO:0007669"/>
    <property type="project" value="UniProtKB-KW"/>
</dbReference>
<name>A0A133ZYD4_9FUSO</name>
<dbReference type="InterPro" id="IPR003008">
    <property type="entry name" value="Tubulin_FtsZ_GTPase"/>
</dbReference>
<evidence type="ECO:0000256" key="2">
    <source>
        <dbReference type="ARBA" id="ARBA00022741"/>
    </source>
</evidence>
<dbReference type="Pfam" id="PF00091">
    <property type="entry name" value="Tubulin"/>
    <property type="match status" value="1"/>
</dbReference>
<dbReference type="PRINTS" id="PR00423">
    <property type="entry name" value="CELLDVISFTSZ"/>
</dbReference>
<evidence type="ECO:0000256" key="1">
    <source>
        <dbReference type="ARBA" id="ARBA00009690"/>
    </source>
</evidence>
<evidence type="ECO:0000256" key="4">
    <source>
        <dbReference type="SAM" id="Phobius"/>
    </source>
</evidence>
<dbReference type="Gene3D" id="3.40.50.1440">
    <property type="entry name" value="Tubulin/FtsZ, GTPase domain"/>
    <property type="match status" value="1"/>
</dbReference>
<keyword evidence="4" id="KW-1133">Transmembrane helix</keyword>
<dbReference type="AlphaFoldDB" id="A0A133ZYD4"/>
<sequence>MEGRFAYNLYLQDWDNGMKDKMNMKVIGIGGMGINFVNFMIASGVKKVEYITIDTNSESSDSSHAEKKIFLDTGVKECSREKAERVAFQCENQFQKLLLGTNILFLISGIGGATGSGIMPVILEVAKKLKIFTISIVARPFYLEGFETLKIANTGIKKIEKLTDSLIIIPNEKLYNYIDRKEPLESVYNTVNLIIKEGIEGIVNILTEVGFMNIDFLDVKAVLHNAKNTIIRVGEGKGDNAVDKIIEQLMENNLFEGKLENAKRVLVNFTTGTSVSLMDIGKITEKISDIVKDKNVNLIWGVVIDPSYDEIKKIKTVVISSV</sequence>
<dbReference type="GO" id="GO:0005525">
    <property type="term" value="F:GTP binding"/>
    <property type="evidence" value="ECO:0007669"/>
    <property type="project" value="UniProtKB-KW"/>
</dbReference>
<dbReference type="SMART" id="SM00865">
    <property type="entry name" value="Tubulin_C"/>
    <property type="match status" value="1"/>
</dbReference>
<reference evidence="8" key="1">
    <citation type="submission" date="2016-01" db="EMBL/GenBank/DDBJ databases">
        <authorList>
            <person name="Mitreva M."/>
            <person name="Pepin K.H."/>
            <person name="Mihindukulasuriya K.A."/>
            <person name="Fulton R."/>
            <person name="Fronick C."/>
            <person name="O'Laughlin M."/>
            <person name="Miner T."/>
            <person name="Herter B."/>
            <person name="Rosa B.A."/>
            <person name="Cordes M."/>
            <person name="Tomlinson C."/>
            <person name="Wollam A."/>
            <person name="Palsikar V.B."/>
            <person name="Mardis E.R."/>
            <person name="Wilson R.K."/>
        </authorList>
    </citation>
    <scope>NUCLEOTIDE SEQUENCE [LARGE SCALE GENOMIC DNA]</scope>
    <source>
        <strain evidence="8">KA00185</strain>
    </source>
</reference>
<comment type="similarity">
    <text evidence="1">Belongs to the FtsZ family.</text>
</comment>
<dbReference type="InterPro" id="IPR036525">
    <property type="entry name" value="Tubulin/FtsZ_GTPase_sf"/>
</dbReference>
<keyword evidence="7" id="KW-0132">Cell division</keyword>
<dbReference type="GO" id="GO:0003924">
    <property type="term" value="F:GTPase activity"/>
    <property type="evidence" value="ECO:0007669"/>
    <property type="project" value="InterPro"/>
</dbReference>
<feature type="transmembrane region" description="Helical" evidence="4">
    <location>
        <begin position="26"/>
        <end position="45"/>
    </location>
</feature>
<dbReference type="InterPro" id="IPR018316">
    <property type="entry name" value="Tubulin/FtsZ_2-layer-sand-dom"/>
</dbReference>
<dbReference type="PANTHER" id="PTHR30314">
    <property type="entry name" value="CELL DIVISION PROTEIN FTSZ-RELATED"/>
    <property type="match status" value="1"/>
</dbReference>
<dbReference type="STRING" id="157687.HMPREF3180_02027"/>
<gene>
    <name evidence="7" type="ORF">HMPREF3180_02027</name>
</gene>